<evidence type="ECO:0000313" key="6">
    <source>
        <dbReference type="EMBL" id="KAF0291089.1"/>
    </source>
</evidence>
<dbReference type="PANTHER" id="PTHR46006:SF5">
    <property type="entry name" value="DH DOMAIN-CONTAINING PROTEIN"/>
    <property type="match status" value="1"/>
</dbReference>
<dbReference type="InterPro" id="IPR001849">
    <property type="entry name" value="PH_domain"/>
</dbReference>
<dbReference type="InterPro" id="IPR000219">
    <property type="entry name" value="DH_dom"/>
</dbReference>
<feature type="compositionally biased region" description="Low complexity" evidence="3">
    <location>
        <begin position="855"/>
        <end position="871"/>
    </location>
</feature>
<dbReference type="InterPro" id="IPR051480">
    <property type="entry name" value="Endocytic_GEF_Adapter"/>
</dbReference>
<dbReference type="GO" id="GO:0031097">
    <property type="term" value="C:medial cortex"/>
    <property type="evidence" value="ECO:0007669"/>
    <property type="project" value="UniProtKB-ARBA"/>
</dbReference>
<evidence type="ECO:0000313" key="7">
    <source>
        <dbReference type="Proteomes" id="UP000440578"/>
    </source>
</evidence>
<feature type="compositionally biased region" description="Basic and acidic residues" evidence="3">
    <location>
        <begin position="64"/>
        <end position="75"/>
    </location>
</feature>
<gene>
    <name evidence="6" type="primary">myoM_0</name>
    <name evidence="6" type="ORF">FJT64_010757</name>
</gene>
<dbReference type="Pfam" id="PF00621">
    <property type="entry name" value="RhoGEF"/>
    <property type="match status" value="1"/>
</dbReference>
<feature type="region of interest" description="Disordered" evidence="3">
    <location>
        <begin position="657"/>
        <end position="1015"/>
    </location>
</feature>
<evidence type="ECO:0000256" key="2">
    <source>
        <dbReference type="ARBA" id="ARBA00022490"/>
    </source>
</evidence>
<feature type="compositionally biased region" description="Low complexity" evidence="3">
    <location>
        <begin position="481"/>
        <end position="493"/>
    </location>
</feature>
<feature type="region of interest" description="Disordered" evidence="3">
    <location>
        <begin position="304"/>
        <end position="603"/>
    </location>
</feature>
<dbReference type="EMBL" id="VIIS01001907">
    <property type="protein sequence ID" value="KAF0291089.1"/>
    <property type="molecule type" value="Genomic_DNA"/>
</dbReference>
<dbReference type="Gene3D" id="1.20.900.10">
    <property type="entry name" value="Dbl homology (DH) domain"/>
    <property type="match status" value="1"/>
</dbReference>
<feature type="compositionally biased region" description="Pro residues" evidence="3">
    <location>
        <begin position="698"/>
        <end position="711"/>
    </location>
</feature>
<sequence length="1617" mass="174545">MMLMDGGQPRRGGPRLYQYLPAEGAVYAVPSIAPHPAHHLAPPLLPPKEKKKSLSDWLKFGKKSRSDDRQLRELVRSPPVSEYQEPTPATTSALGRSMRYAEAWLADQPRRPPSQFAAPVARPYGTVAARMPPRRPTARAAFDAPPPPGALVYPWETYAPAEYAVPVVATPVDEPPPLPPGVCNCKKSLMESVRGRKKTSCKRCGAEKLTVRQVKARSRAAASPSQYQDPYVAVRRSRLGASDGDLYERPRSQSHERPPAPSPGEYAIPRVDGRLRAGYTRAVDAGWPQPVGYAPGAVAYQASWAAPPMPPSESLDNNYLARESSAQTAQKRRALLQVPCPAPPPPPSKAQVPQTLTTFLPEPPRPKEKQKETKSKEKESESGGVSPDSGSSSLSEDEWSAEESTTPPKRETKQDGIQPLKPPRRKKAAAEEQTETEPNAGARDGGRQRSWRSSKERHSPIISMSDILQVKSILKKTPAADSSSGTSGTDTGSECGAVVPTLAQLKQQRQKRVHFRSHDSLSGDKKGSSGDKKASDKIEDPDDKQHDIVAAITDAYDRVNRTQHDADGEMTSSKEERTKDATASGPEGDVKMTSSGAGAGEVTVSGSTVAIEIGENGQWRTTNVSIATDTEETVLSPAGSPISNKALLFNDTMRLHMPVPRPSVQDVFSPPSSDGGARRSSIGKSNSFRTHLGRPREPPPPPPEKPSPPPAGEAAEPAPVPETSALASSPSAAPIREQPKMELRGTPSTETAQKASAPSSSSKAANSRTSTVPTAAKTKTTTTNRAASKIPTKSPSKSPLKSSSPYAAPVPVTPSRPLNAAPRARPASLSTFSPNAPLTVSGPITELDLGRRRSQAAARGRPSPPARAGLAVAIPQVPVSGSGDSSGGSSADSGRGDSRAGSRDSSTARVPPLHAPQPGTESDRVSVSSEGSDTPPPLPSSAPPPLPSSAPPPLLHTSTSLPSFHTSVSLPTLRGDSPPPLPSSSPPPLDDETSSPAPSPVSSSSSPSTPIVSAETRLQRVLDSIAAEARAVPRTPSEAAPPRSYCSVDAMIEWRTDEPEPDHIYEEIPERRQRPRLRALLQTVTGSPALPARRTSMFGGASRAEILSYLQTARERQLASEPETEYGWDWSGPTSSTSDTSEEGRPGSAKMGRSLSAEVERTDSGVGSETSKGTVQLGDHDCDDCLQPVPTQVSDSGELFDPSVCGKCEKKRQERKEILTEIVETELKYGRDLRVMLEEFYRPMLVAGLLTHEQLSQIFLNVEELLEVSRQLTARLKDALETALNVGDDDLLSVSIGDAFLDGLDNTLRAFETYCTKQGAASLLLASLEKERELLRVFLKVSQMENSLLRRMNLSSFLMVPIQRVTKYPLLLSRLRNVTPASHESSGPLAEAQERIELHLEHMNATAKESGGSRIWRRISMMGASTTPMKRSVSEQDITTLRLRKFGLEVLDWAAEDSTVALEGRLLYTLPAENNWTRRGRFSVRMTAVHALLVTRGGGGAADWTGHLAAGERTLFPRTGRLQQGALLLVKDRSASRMALVREPLFLDKCIVCTDPEVRECFEIHEHTTKESLIVKAEDGDRTDLWLRHLQYLAQRLGTWRKRRNGLANIMIGLSEM</sequence>
<feature type="compositionally biased region" description="Low complexity" evidence="3">
    <location>
        <begin position="751"/>
        <end position="830"/>
    </location>
</feature>
<dbReference type="PROSITE" id="PS50010">
    <property type="entry name" value="DH_2"/>
    <property type="match status" value="1"/>
</dbReference>
<feature type="compositionally biased region" description="Basic and acidic residues" evidence="3">
    <location>
        <begin position="246"/>
        <end position="258"/>
    </location>
</feature>
<proteinExistence type="predicted"/>
<comment type="caution">
    <text evidence="6">The sequence shown here is derived from an EMBL/GenBank/DDBJ whole genome shotgun (WGS) entry which is preliminary data.</text>
</comment>
<dbReference type="GO" id="GO:0035025">
    <property type="term" value="P:positive regulation of Rho protein signal transduction"/>
    <property type="evidence" value="ECO:0007669"/>
    <property type="project" value="TreeGrafter"/>
</dbReference>
<accession>A0A6A4VD62</accession>
<feature type="domain" description="DH" evidence="5">
    <location>
        <begin position="1214"/>
        <end position="1406"/>
    </location>
</feature>
<feature type="compositionally biased region" description="Low complexity" evidence="3">
    <location>
        <begin position="382"/>
        <end position="394"/>
    </location>
</feature>
<dbReference type="CDD" id="cd00160">
    <property type="entry name" value="RhoGEF"/>
    <property type="match status" value="1"/>
</dbReference>
<dbReference type="PROSITE" id="PS50003">
    <property type="entry name" value="PH_DOMAIN"/>
    <property type="match status" value="1"/>
</dbReference>
<feature type="compositionally biased region" description="Pro residues" evidence="3">
    <location>
        <begin position="977"/>
        <end position="988"/>
    </location>
</feature>
<keyword evidence="7" id="KW-1185">Reference proteome</keyword>
<feature type="region of interest" description="Disordered" evidence="3">
    <location>
        <begin position="215"/>
        <end position="234"/>
    </location>
</feature>
<reference evidence="6 7" key="1">
    <citation type="submission" date="2019-07" db="EMBL/GenBank/DDBJ databases">
        <title>Draft genome assembly of a fouling barnacle, Amphibalanus amphitrite (Darwin, 1854): The first reference genome for Thecostraca.</title>
        <authorList>
            <person name="Kim W."/>
        </authorList>
    </citation>
    <scope>NUCLEOTIDE SEQUENCE [LARGE SCALE GENOMIC DNA]</scope>
    <source>
        <strain evidence="6">SNU_AA5</strain>
        <tissue evidence="6">Soma without cirri and trophi</tissue>
    </source>
</reference>
<dbReference type="GO" id="GO:0005085">
    <property type="term" value="F:guanyl-nucleotide exchange factor activity"/>
    <property type="evidence" value="ECO:0007669"/>
    <property type="project" value="InterPro"/>
</dbReference>
<feature type="compositionally biased region" description="Low complexity" evidence="3">
    <location>
        <begin position="994"/>
        <end position="1014"/>
    </location>
</feature>
<keyword evidence="2" id="KW-0963">Cytoplasm</keyword>
<protein>
    <submittedName>
        <fullName evidence="6">Myosin-M heavy chain</fullName>
    </submittedName>
</protein>
<feature type="compositionally biased region" description="Pro residues" evidence="3">
    <location>
        <begin position="934"/>
        <end position="954"/>
    </location>
</feature>
<dbReference type="OrthoDB" id="2015333at2759"/>
<dbReference type="SUPFAM" id="SSF48065">
    <property type="entry name" value="DBL homology domain (DH-domain)"/>
    <property type="match status" value="1"/>
</dbReference>
<feature type="compositionally biased region" description="Low complexity" evidence="3">
    <location>
        <begin position="955"/>
        <end position="967"/>
    </location>
</feature>
<name>A0A6A4VD62_AMPAM</name>
<feature type="domain" description="PH" evidence="4">
    <location>
        <begin position="1459"/>
        <end position="1595"/>
    </location>
</feature>
<feature type="compositionally biased region" description="Basic and acidic residues" evidence="3">
    <location>
        <begin position="555"/>
        <end position="580"/>
    </location>
</feature>
<feature type="region of interest" description="Disordered" evidence="3">
    <location>
        <begin position="58"/>
        <end position="94"/>
    </location>
</feature>
<feature type="compositionally biased region" description="Basic and acidic residues" evidence="3">
    <location>
        <begin position="516"/>
        <end position="547"/>
    </location>
</feature>
<evidence type="ECO:0000256" key="1">
    <source>
        <dbReference type="ARBA" id="ARBA00004496"/>
    </source>
</evidence>
<evidence type="ECO:0000256" key="3">
    <source>
        <dbReference type="SAM" id="MobiDB-lite"/>
    </source>
</evidence>
<comment type="subcellular location">
    <subcellularLocation>
        <location evidence="1">Cytoplasm</location>
    </subcellularLocation>
</comment>
<dbReference type="Proteomes" id="UP000440578">
    <property type="component" value="Unassembled WGS sequence"/>
</dbReference>
<feature type="region of interest" description="Disordered" evidence="3">
    <location>
        <begin position="1117"/>
        <end position="1179"/>
    </location>
</feature>
<organism evidence="6 7">
    <name type="scientific">Amphibalanus amphitrite</name>
    <name type="common">Striped barnacle</name>
    <name type="synonym">Balanus amphitrite</name>
    <dbReference type="NCBI Taxonomy" id="1232801"/>
    <lineage>
        <taxon>Eukaryota</taxon>
        <taxon>Metazoa</taxon>
        <taxon>Ecdysozoa</taxon>
        <taxon>Arthropoda</taxon>
        <taxon>Crustacea</taxon>
        <taxon>Multicrustacea</taxon>
        <taxon>Cirripedia</taxon>
        <taxon>Thoracica</taxon>
        <taxon>Thoracicalcarea</taxon>
        <taxon>Balanomorpha</taxon>
        <taxon>Balanoidea</taxon>
        <taxon>Balanidae</taxon>
        <taxon>Amphibalaninae</taxon>
        <taxon>Amphibalanus</taxon>
    </lineage>
</organism>
<dbReference type="InterPro" id="IPR035899">
    <property type="entry name" value="DBL_dom_sf"/>
</dbReference>
<evidence type="ECO:0000259" key="4">
    <source>
        <dbReference type="PROSITE" id="PS50003"/>
    </source>
</evidence>
<feature type="compositionally biased region" description="Low complexity" evidence="3">
    <location>
        <begin position="712"/>
        <end position="734"/>
    </location>
</feature>
<feature type="region of interest" description="Disordered" evidence="3">
    <location>
        <begin position="241"/>
        <end position="270"/>
    </location>
</feature>
<dbReference type="PANTHER" id="PTHR46006">
    <property type="entry name" value="RHO GUANINE NUCLEOTIDE EXCHANGE FACTOR AT 64C, ISOFORM A"/>
    <property type="match status" value="1"/>
</dbReference>
<feature type="compositionally biased region" description="Low complexity" evidence="3">
    <location>
        <begin position="880"/>
        <end position="893"/>
    </location>
</feature>
<dbReference type="SMART" id="SM00325">
    <property type="entry name" value="RhoGEF"/>
    <property type="match status" value="1"/>
</dbReference>
<feature type="compositionally biased region" description="Basic and acidic residues" evidence="3">
    <location>
        <begin position="364"/>
        <end position="381"/>
    </location>
</feature>
<feature type="compositionally biased region" description="Polar residues" evidence="3">
    <location>
        <begin position="1165"/>
        <end position="1174"/>
    </location>
</feature>
<dbReference type="FunFam" id="1.20.900.10:FF:000038">
    <property type="entry name" value="Myosin-M heavy chain"/>
    <property type="match status" value="1"/>
</dbReference>
<evidence type="ECO:0000259" key="5">
    <source>
        <dbReference type="PROSITE" id="PS50010"/>
    </source>
</evidence>